<evidence type="ECO:0000313" key="2">
    <source>
        <dbReference type="EMBL" id="XDQ50199.1"/>
    </source>
</evidence>
<proteinExistence type="predicted"/>
<gene>
    <name evidence="2" type="ORF">AB5J52_49905</name>
</gene>
<geneLocation type="plasmid" evidence="2">
    <name>unnamed1</name>
</geneLocation>
<dbReference type="RefSeq" id="WP_369228719.1">
    <property type="nucleotide sequence ID" value="NZ_CP163442.1"/>
</dbReference>
<keyword evidence="2" id="KW-0614">Plasmid</keyword>
<protein>
    <recommendedName>
        <fullName evidence="3">MarR family transcriptional regulator</fullName>
    </recommendedName>
</protein>
<dbReference type="AlphaFoldDB" id="A0AB39R5K2"/>
<evidence type="ECO:0000256" key="1">
    <source>
        <dbReference type="SAM" id="MobiDB-lite"/>
    </source>
</evidence>
<evidence type="ECO:0008006" key="3">
    <source>
        <dbReference type="Google" id="ProtNLM"/>
    </source>
</evidence>
<feature type="region of interest" description="Disordered" evidence="1">
    <location>
        <begin position="1"/>
        <end position="21"/>
    </location>
</feature>
<organism evidence="2">
    <name type="scientific">Streptomyces sp. R39</name>
    <dbReference type="NCBI Taxonomy" id="3238631"/>
    <lineage>
        <taxon>Bacteria</taxon>
        <taxon>Bacillati</taxon>
        <taxon>Actinomycetota</taxon>
        <taxon>Actinomycetes</taxon>
        <taxon>Kitasatosporales</taxon>
        <taxon>Streptomycetaceae</taxon>
        <taxon>Streptomyces</taxon>
    </lineage>
</organism>
<name>A0AB39R5K2_9ACTN</name>
<dbReference type="EMBL" id="CP163442">
    <property type="protein sequence ID" value="XDQ50199.1"/>
    <property type="molecule type" value="Genomic_DNA"/>
</dbReference>
<accession>A0AB39R5K2</accession>
<sequence length="92" mass="10451">MSQQMAPYDGEADDSPRVELFGPDTEGLYTSQLHDWIPLCPELGDSALRLYWIMRSLVVEKYGPVRKITIYQLAYLLPKKPVKPGEKPQPSS</sequence>
<reference evidence="2" key="1">
    <citation type="submission" date="2024-07" db="EMBL/GenBank/DDBJ databases">
        <authorList>
            <person name="Yu S.T."/>
        </authorList>
    </citation>
    <scope>NUCLEOTIDE SEQUENCE</scope>
    <source>
        <strain evidence="2">R39</strain>
        <plasmid evidence="2">unnamed1</plasmid>
    </source>
</reference>